<dbReference type="Proteomes" id="UP000297753">
    <property type="component" value="Unassembled WGS sequence"/>
</dbReference>
<keyword evidence="2" id="KW-1185">Reference proteome</keyword>
<sequence length="122" mass="13602">MLRKLSLLLAIILVIGTVIIFIFPDRASPLISSNQTVEPTRQQPTLDASPELLSSDVSFPTPVIQLQQTVVHGLLESERVDLPLLSGELAEFSQKNISEEYPSPPELEDLKRRLKQLQSLSQ</sequence>
<accession>A0A4Y8WJR8</accession>
<dbReference type="RefSeq" id="WP_134834267.1">
    <property type="nucleotide sequence ID" value="NZ_SATR01000003.1"/>
</dbReference>
<name>A0A4Y8WJR8_9VIBR</name>
<dbReference type="OrthoDB" id="5906652at2"/>
<dbReference type="EMBL" id="SATR01000003">
    <property type="protein sequence ID" value="TFH93049.1"/>
    <property type="molecule type" value="Genomic_DNA"/>
</dbReference>
<dbReference type="AlphaFoldDB" id="A0A4Y8WJR8"/>
<evidence type="ECO:0000313" key="1">
    <source>
        <dbReference type="EMBL" id="TFH93049.1"/>
    </source>
</evidence>
<organism evidence="1 2">
    <name type="scientific">Vibrio ouci</name>
    <dbReference type="NCBI Taxonomy" id="2499078"/>
    <lineage>
        <taxon>Bacteria</taxon>
        <taxon>Pseudomonadati</taxon>
        <taxon>Pseudomonadota</taxon>
        <taxon>Gammaproteobacteria</taxon>
        <taxon>Vibrionales</taxon>
        <taxon>Vibrionaceae</taxon>
        <taxon>Vibrio</taxon>
    </lineage>
</organism>
<reference evidence="1 2" key="1">
    <citation type="submission" date="2019-01" db="EMBL/GenBank/DDBJ databases">
        <title>Vibrio BEI176 sp. nov, a marine bacterium isolated from China: eastern marignal seas.</title>
        <authorList>
            <person name="Li B."/>
        </authorList>
    </citation>
    <scope>NUCLEOTIDE SEQUENCE [LARGE SCALE GENOMIC DNA]</scope>
    <source>
        <strain evidence="1 2">BEI176</strain>
    </source>
</reference>
<protein>
    <submittedName>
        <fullName evidence="1">Uncharacterized protein</fullName>
    </submittedName>
</protein>
<proteinExistence type="predicted"/>
<gene>
    <name evidence="1" type="ORF">ELS82_03610</name>
</gene>
<comment type="caution">
    <text evidence="1">The sequence shown here is derived from an EMBL/GenBank/DDBJ whole genome shotgun (WGS) entry which is preliminary data.</text>
</comment>
<evidence type="ECO:0000313" key="2">
    <source>
        <dbReference type="Proteomes" id="UP000297753"/>
    </source>
</evidence>